<evidence type="ECO:0000259" key="12">
    <source>
        <dbReference type="Pfam" id="PF03908"/>
    </source>
</evidence>
<dbReference type="InterPro" id="IPR056173">
    <property type="entry name" value="Sec20_C"/>
</dbReference>
<proteinExistence type="inferred from homology"/>
<name>A0A6H5I4V1_9HYME</name>
<evidence type="ECO:0000256" key="8">
    <source>
        <dbReference type="ARBA" id="ARBA00023136"/>
    </source>
</evidence>
<evidence type="ECO:0000256" key="1">
    <source>
        <dbReference type="ARBA" id="ARBA00004163"/>
    </source>
</evidence>
<feature type="coiled-coil region" evidence="10">
    <location>
        <begin position="43"/>
        <end position="70"/>
    </location>
</feature>
<organism evidence="13 14">
    <name type="scientific">Trichogramma brassicae</name>
    <dbReference type="NCBI Taxonomy" id="86971"/>
    <lineage>
        <taxon>Eukaryota</taxon>
        <taxon>Metazoa</taxon>
        <taxon>Ecdysozoa</taxon>
        <taxon>Arthropoda</taxon>
        <taxon>Hexapoda</taxon>
        <taxon>Insecta</taxon>
        <taxon>Pterygota</taxon>
        <taxon>Neoptera</taxon>
        <taxon>Endopterygota</taxon>
        <taxon>Hymenoptera</taxon>
        <taxon>Apocrita</taxon>
        <taxon>Proctotrupomorpha</taxon>
        <taxon>Chalcidoidea</taxon>
        <taxon>Trichogrammatidae</taxon>
        <taxon>Trichogramma</taxon>
    </lineage>
</organism>
<keyword evidence="7 10" id="KW-0175">Coiled coil</keyword>
<evidence type="ECO:0000256" key="4">
    <source>
        <dbReference type="ARBA" id="ARBA00022824"/>
    </source>
</evidence>
<dbReference type="EMBL" id="CADCXV010000647">
    <property type="protein sequence ID" value="CAB0031595.1"/>
    <property type="molecule type" value="Genomic_DNA"/>
</dbReference>
<evidence type="ECO:0000313" key="14">
    <source>
        <dbReference type="Proteomes" id="UP000479190"/>
    </source>
</evidence>
<evidence type="ECO:0000256" key="3">
    <source>
        <dbReference type="ARBA" id="ARBA00022692"/>
    </source>
</evidence>
<dbReference type="GO" id="GO:0005789">
    <property type="term" value="C:endoplasmic reticulum membrane"/>
    <property type="evidence" value="ECO:0007669"/>
    <property type="project" value="UniProtKB-SubCell"/>
</dbReference>
<dbReference type="AlphaFoldDB" id="A0A6H5I4V1"/>
<keyword evidence="2" id="KW-0813">Transport</keyword>
<dbReference type="OrthoDB" id="46868at2759"/>
<evidence type="ECO:0000256" key="6">
    <source>
        <dbReference type="ARBA" id="ARBA00022989"/>
    </source>
</evidence>
<comment type="subcellular location">
    <subcellularLocation>
        <location evidence="1">Endoplasmic reticulum membrane</location>
        <topology evidence="1">Single-pass type IV membrane protein</topology>
    </subcellularLocation>
</comment>
<feature type="transmembrane region" description="Helical" evidence="11">
    <location>
        <begin position="205"/>
        <end position="222"/>
    </location>
</feature>
<sequence length="228" mass="26349">MVAQEETFESVTQEIISTNLDLRVVIQDIQNCNGPLEVLNDLNAVGREKIAKLRENIELLERITERQRDAKKKESYLAEIKNYRAQFTKMMIAFRRANVDSANAIEKLSREELFNGSSEQQSILKKRRDAKSAMQASNKLTERLLYISKSLAETAQRSDIALDTLVTSSEKVFNTQKELKQQQQVILQSGRYLDKYGRRQITDKFVITGGFIFFLACVFYVLNKRSFF</sequence>
<protein>
    <recommendedName>
        <fullName evidence="12">Sec20 C-terminal domain-containing protein</fullName>
    </recommendedName>
</protein>
<dbReference type="PANTHER" id="PTHR12825:SF0">
    <property type="entry name" value="VESICLE TRANSPORT PROTEIN SEC20"/>
    <property type="match status" value="1"/>
</dbReference>
<dbReference type="InterPro" id="IPR005606">
    <property type="entry name" value="Sec20"/>
</dbReference>
<dbReference type="GO" id="GO:0005484">
    <property type="term" value="F:SNAP receptor activity"/>
    <property type="evidence" value="ECO:0007669"/>
    <property type="project" value="InterPro"/>
</dbReference>
<evidence type="ECO:0000256" key="2">
    <source>
        <dbReference type="ARBA" id="ARBA00022448"/>
    </source>
</evidence>
<feature type="domain" description="Sec20 C-terminal" evidence="12">
    <location>
        <begin position="136"/>
        <end position="225"/>
    </location>
</feature>
<dbReference type="PANTHER" id="PTHR12825">
    <property type="entry name" value="BNIP1-RELATED"/>
    <property type="match status" value="1"/>
</dbReference>
<keyword evidence="3 11" id="KW-0812">Transmembrane</keyword>
<dbReference type="Proteomes" id="UP000479190">
    <property type="component" value="Unassembled WGS sequence"/>
</dbReference>
<reference evidence="13 14" key="1">
    <citation type="submission" date="2020-02" db="EMBL/GenBank/DDBJ databases">
        <authorList>
            <person name="Ferguson B K."/>
        </authorList>
    </citation>
    <scope>NUCLEOTIDE SEQUENCE [LARGE SCALE GENOMIC DNA]</scope>
</reference>
<accession>A0A6H5I4V1</accession>
<evidence type="ECO:0000256" key="11">
    <source>
        <dbReference type="SAM" id="Phobius"/>
    </source>
</evidence>
<evidence type="ECO:0000256" key="7">
    <source>
        <dbReference type="ARBA" id="ARBA00023054"/>
    </source>
</evidence>
<keyword evidence="5" id="KW-0931">ER-Golgi transport</keyword>
<keyword evidence="14" id="KW-1185">Reference proteome</keyword>
<dbReference type="GO" id="GO:0006890">
    <property type="term" value="P:retrograde vesicle-mediated transport, Golgi to endoplasmic reticulum"/>
    <property type="evidence" value="ECO:0007669"/>
    <property type="project" value="InterPro"/>
</dbReference>
<evidence type="ECO:0000256" key="5">
    <source>
        <dbReference type="ARBA" id="ARBA00022892"/>
    </source>
</evidence>
<keyword evidence="4" id="KW-0256">Endoplasmic reticulum</keyword>
<keyword evidence="8 11" id="KW-0472">Membrane</keyword>
<evidence type="ECO:0000256" key="10">
    <source>
        <dbReference type="SAM" id="Coils"/>
    </source>
</evidence>
<dbReference type="Pfam" id="PF03908">
    <property type="entry name" value="Sec20"/>
    <property type="match status" value="1"/>
</dbReference>
<evidence type="ECO:0000256" key="9">
    <source>
        <dbReference type="ARBA" id="ARBA00037934"/>
    </source>
</evidence>
<comment type="similarity">
    <text evidence="9">Belongs to the SEC20 family.</text>
</comment>
<evidence type="ECO:0000313" key="13">
    <source>
        <dbReference type="EMBL" id="CAB0031595.1"/>
    </source>
</evidence>
<dbReference type="GO" id="GO:0031201">
    <property type="term" value="C:SNARE complex"/>
    <property type="evidence" value="ECO:0007669"/>
    <property type="project" value="TreeGrafter"/>
</dbReference>
<keyword evidence="6 11" id="KW-1133">Transmembrane helix</keyword>
<gene>
    <name evidence="13" type="ORF">TBRA_LOCUS3562</name>
</gene>